<dbReference type="Pfam" id="PF01322">
    <property type="entry name" value="Cytochrom_C_2"/>
    <property type="match status" value="1"/>
</dbReference>
<keyword evidence="3 6" id="KW-0479">Metal-binding</keyword>
<evidence type="ECO:0000256" key="7">
    <source>
        <dbReference type="PIRSR" id="PIRSR000027-2"/>
    </source>
</evidence>
<keyword evidence="5 6" id="KW-0408">Iron</keyword>
<dbReference type="OrthoDB" id="5520910at2"/>
<evidence type="ECO:0000313" key="9">
    <source>
        <dbReference type="EMBL" id="QEQ97697.1"/>
    </source>
</evidence>
<evidence type="ECO:0000256" key="6">
    <source>
        <dbReference type="PIRSR" id="PIRSR000027-1"/>
    </source>
</evidence>
<dbReference type="GO" id="GO:0022900">
    <property type="term" value="P:electron transport chain"/>
    <property type="evidence" value="ECO:0007669"/>
    <property type="project" value="InterPro"/>
</dbReference>
<dbReference type="SUPFAM" id="SSF47175">
    <property type="entry name" value="Cytochromes"/>
    <property type="match status" value="1"/>
</dbReference>
<keyword evidence="8" id="KW-0732">Signal</keyword>
<evidence type="ECO:0000256" key="5">
    <source>
        <dbReference type="ARBA" id="ARBA00023004"/>
    </source>
</evidence>
<dbReference type="KEGG" id="ncu:F0U83_13745"/>
<dbReference type="InterPro" id="IPR012127">
    <property type="entry name" value="Cyt_c_prime"/>
</dbReference>
<organism evidence="9 10">
    <name type="scientific">Neptunomonas concharum</name>
    <dbReference type="NCBI Taxonomy" id="1031538"/>
    <lineage>
        <taxon>Bacteria</taxon>
        <taxon>Pseudomonadati</taxon>
        <taxon>Pseudomonadota</taxon>
        <taxon>Gammaproteobacteria</taxon>
        <taxon>Oceanospirillales</taxon>
        <taxon>Oceanospirillaceae</taxon>
        <taxon>Neptunomonas</taxon>
    </lineage>
</organism>
<dbReference type="GO" id="GO:0005506">
    <property type="term" value="F:iron ion binding"/>
    <property type="evidence" value="ECO:0007669"/>
    <property type="project" value="InterPro"/>
</dbReference>
<dbReference type="EMBL" id="CP043869">
    <property type="protein sequence ID" value="QEQ97697.1"/>
    <property type="molecule type" value="Genomic_DNA"/>
</dbReference>
<dbReference type="PRINTS" id="PR00608">
    <property type="entry name" value="CYTCHROMECII"/>
</dbReference>
<feature type="binding site" description="covalent" evidence="7">
    <location>
        <position position="148"/>
    </location>
    <ligand>
        <name>heme c</name>
        <dbReference type="ChEBI" id="CHEBI:61717"/>
    </ligand>
</feature>
<keyword evidence="10" id="KW-1185">Reference proteome</keyword>
<name>A0A5P1RDM0_9GAMM</name>
<dbReference type="GO" id="GO:0009055">
    <property type="term" value="F:electron transfer activity"/>
    <property type="evidence" value="ECO:0007669"/>
    <property type="project" value="InterPro"/>
</dbReference>
<reference evidence="9 10" key="1">
    <citation type="journal article" date="2019" name="Biochem. Eng. J.">
        <title>Metabolic engineering of the marine bacteria Neptunomonas concharum for the production of acetoin and meso-2,3-butanediol from acetate.</title>
        <authorList>
            <person name="Li W."/>
            <person name="Pu N."/>
            <person name="Liu C.-X."/>
            <person name="Yuan Q.-P."/>
            <person name="Li Z.-J."/>
        </authorList>
    </citation>
    <scope>NUCLEOTIDE SEQUENCE [LARGE SCALE GENOMIC DNA]</scope>
    <source>
        <strain evidence="9 10">JCM17730</strain>
    </source>
</reference>
<protein>
    <submittedName>
        <fullName evidence="9">Cytochrome c</fullName>
    </submittedName>
</protein>
<dbReference type="GO" id="GO:0042597">
    <property type="term" value="C:periplasmic space"/>
    <property type="evidence" value="ECO:0007669"/>
    <property type="project" value="InterPro"/>
</dbReference>
<evidence type="ECO:0000256" key="3">
    <source>
        <dbReference type="ARBA" id="ARBA00022723"/>
    </source>
</evidence>
<feature type="chain" id="PRO_5024821289" evidence="8">
    <location>
        <begin position="30"/>
        <end position="157"/>
    </location>
</feature>
<dbReference type="InterPro" id="IPR015984">
    <property type="entry name" value="Cyt_c_prime_subgr"/>
</dbReference>
<keyword evidence="2 7" id="KW-0349">Heme</keyword>
<dbReference type="Gene3D" id="1.20.120.10">
    <property type="entry name" value="Cytochrome c/b562"/>
    <property type="match status" value="1"/>
</dbReference>
<evidence type="ECO:0000256" key="4">
    <source>
        <dbReference type="ARBA" id="ARBA00022982"/>
    </source>
</evidence>
<feature type="binding site" description="covalent" evidence="7">
    <location>
        <position position="145"/>
    </location>
    <ligand>
        <name>heme c</name>
        <dbReference type="ChEBI" id="CHEBI:61717"/>
    </ligand>
</feature>
<comment type="PTM">
    <text evidence="7">Binds 1 heme group per subunit.</text>
</comment>
<evidence type="ECO:0000256" key="2">
    <source>
        <dbReference type="ARBA" id="ARBA00022617"/>
    </source>
</evidence>
<gene>
    <name evidence="9" type="ORF">F0U83_13745</name>
</gene>
<sequence length="157" mass="17160">MVQRMTEMKKRVVLSVAAALLMGSTIVGAADAEESIEYRQNVFSVMKWHFGPMGGMVKGKIDFDAEDFSRRAALIAALAKMPKEGFAEGTDMGETRAKSEIWENKEKFDGGMDAMVEKADALAEVAKSGDLDQIKPAFGALAKTCKGCHDNFREESK</sequence>
<keyword evidence="4" id="KW-0249">Electron transport</keyword>
<dbReference type="Proteomes" id="UP000324760">
    <property type="component" value="Chromosome"/>
</dbReference>
<dbReference type="InterPro" id="IPR002321">
    <property type="entry name" value="Cyt_c_II"/>
</dbReference>
<keyword evidence="1" id="KW-0813">Transport</keyword>
<feature type="signal peptide" evidence="8">
    <location>
        <begin position="1"/>
        <end position="29"/>
    </location>
</feature>
<evidence type="ECO:0000313" key="10">
    <source>
        <dbReference type="Proteomes" id="UP000324760"/>
    </source>
</evidence>
<evidence type="ECO:0000256" key="8">
    <source>
        <dbReference type="SAM" id="SignalP"/>
    </source>
</evidence>
<feature type="binding site" description="axial binding residue" evidence="6">
    <location>
        <position position="149"/>
    </location>
    <ligand>
        <name>heme c</name>
        <dbReference type="ChEBI" id="CHEBI:61717"/>
    </ligand>
    <ligandPart>
        <name>Fe</name>
        <dbReference type="ChEBI" id="CHEBI:18248"/>
    </ligandPart>
</feature>
<proteinExistence type="predicted"/>
<dbReference type="GO" id="GO:0020037">
    <property type="term" value="F:heme binding"/>
    <property type="evidence" value="ECO:0007669"/>
    <property type="project" value="InterPro"/>
</dbReference>
<accession>A0A5P1RDM0</accession>
<dbReference type="AlphaFoldDB" id="A0A5P1RDM0"/>
<dbReference type="PROSITE" id="PS51009">
    <property type="entry name" value="CYTCII"/>
    <property type="match status" value="1"/>
</dbReference>
<dbReference type="InterPro" id="IPR010980">
    <property type="entry name" value="Cyt_c/b562"/>
</dbReference>
<dbReference type="PIRSF" id="PIRSF000027">
    <property type="entry name" value="Cytc_c_prime"/>
    <property type="match status" value="1"/>
</dbReference>
<evidence type="ECO:0000256" key="1">
    <source>
        <dbReference type="ARBA" id="ARBA00022448"/>
    </source>
</evidence>